<proteinExistence type="predicted"/>
<protein>
    <recommendedName>
        <fullName evidence="1">HEAT repeat-containing protein 6</fullName>
    </recommendedName>
</protein>
<evidence type="ECO:0000313" key="4">
    <source>
        <dbReference type="Proteomes" id="UP000091820"/>
    </source>
</evidence>
<keyword evidence="4" id="KW-1185">Reference proteome</keyword>
<dbReference type="Gene3D" id="1.25.10.10">
    <property type="entry name" value="Leucine-rich Repeat Variant"/>
    <property type="match status" value="2"/>
</dbReference>
<dbReference type="InterPro" id="IPR016024">
    <property type="entry name" value="ARM-type_fold"/>
</dbReference>
<dbReference type="VEuPathDB" id="VectorBase:GBRI036817"/>
<dbReference type="STRING" id="37001.A0A1A9WXZ7"/>
<accession>A0A1A9WXZ7</accession>
<dbReference type="InterPro" id="IPR052107">
    <property type="entry name" value="HEAT6"/>
</dbReference>
<reference evidence="4" key="1">
    <citation type="submission" date="2014-03" db="EMBL/GenBank/DDBJ databases">
        <authorList>
            <person name="Aksoy S."/>
            <person name="Warren W."/>
            <person name="Wilson R.K."/>
        </authorList>
    </citation>
    <scope>NUCLEOTIDE SEQUENCE [LARGE SCALE GENOMIC DNA]</scope>
    <source>
        <strain evidence="4">IAEA</strain>
    </source>
</reference>
<dbReference type="PANTHER" id="PTHR13366">
    <property type="entry name" value="MALARIA ANTIGEN-RELATED"/>
    <property type="match status" value="1"/>
</dbReference>
<reference evidence="3" key="2">
    <citation type="submission" date="2020-05" db="UniProtKB">
        <authorList>
            <consortium name="EnsemblMetazoa"/>
        </authorList>
    </citation>
    <scope>IDENTIFICATION</scope>
    <source>
        <strain evidence="3">IAEA</strain>
    </source>
</reference>
<dbReference type="SUPFAM" id="SSF48371">
    <property type="entry name" value="ARM repeat"/>
    <property type="match status" value="1"/>
</dbReference>
<organism evidence="3 4">
    <name type="scientific">Glossina brevipalpis</name>
    <dbReference type="NCBI Taxonomy" id="37001"/>
    <lineage>
        <taxon>Eukaryota</taxon>
        <taxon>Metazoa</taxon>
        <taxon>Ecdysozoa</taxon>
        <taxon>Arthropoda</taxon>
        <taxon>Hexapoda</taxon>
        <taxon>Insecta</taxon>
        <taxon>Pterygota</taxon>
        <taxon>Neoptera</taxon>
        <taxon>Endopterygota</taxon>
        <taxon>Diptera</taxon>
        <taxon>Brachycera</taxon>
        <taxon>Muscomorpha</taxon>
        <taxon>Hippoboscoidea</taxon>
        <taxon>Glossinidae</taxon>
        <taxon>Glossina</taxon>
    </lineage>
</organism>
<dbReference type="InterPro" id="IPR011989">
    <property type="entry name" value="ARM-like"/>
</dbReference>
<evidence type="ECO:0000259" key="2">
    <source>
        <dbReference type="Pfam" id="PF13251"/>
    </source>
</evidence>
<dbReference type="Proteomes" id="UP000091820">
    <property type="component" value="Unassembled WGS sequence"/>
</dbReference>
<dbReference type="InterPro" id="IPR025283">
    <property type="entry name" value="DUF4042"/>
</dbReference>
<dbReference type="PANTHER" id="PTHR13366:SF0">
    <property type="entry name" value="HEAT REPEAT-CONTAINING PROTEIN 6"/>
    <property type="match status" value="1"/>
</dbReference>
<evidence type="ECO:0000313" key="3">
    <source>
        <dbReference type="EnsemblMetazoa" id="GBRI036817-PA"/>
    </source>
</evidence>
<dbReference type="EnsemblMetazoa" id="GBRI036817-RA">
    <property type="protein sequence ID" value="GBRI036817-PA"/>
    <property type="gene ID" value="GBRI036817"/>
</dbReference>
<dbReference type="Pfam" id="PF05742">
    <property type="entry name" value="TANGO2"/>
    <property type="match status" value="2"/>
</dbReference>
<sequence length="1451" mass="163482">MQTTCWDIRKQLGQNQHNRVELVEIIKKLEDVGENGCKSRLEQYRIVADFIDVVITNDKKDISSKTDVLNIIECVNWLAHLQEAQLLPNFNDSQFGYILDWILKQIQILCLDNDAICTALFACSRMFAVHLDKCGYYFVKLFHADKQTFSLYPYLRRNHDYRVIISTVQCLDSILNGLKDLQLTKEQDEVCVGTAEQLLHFFYIEQKFEEEHVPAYILYALQVLRKVVAFCKNFASKYLSELLGISMACANFGKDSVLKLPISQNIQMCQQALYHSVDEINVNMSSEKTQASGGKTLKTHKPRAVAKNARSGDRNIVLRNSQSPPTGKGKSVFDSLKASDSDFSESENVASKEFYERHQKSKIRLMAITLVAETRNELLYIGRYDPNVRCRSAALQVCSQLLYGSKGFLHQAEFNTKLCPSTFIPFSISLGFTVVAIYECLICILATESSLPVLTQALKCAAVLVQATPLQQLENRFLKDMVCKVKPLAFHRDVAIQVSALMVLEFMLAATKIDHSITEALGLPKEFINLVPVNDTRTEVAADEVVEVKEFGESETTEWENVENNLESNKVLQNNGKDELLPNCGDKFWILLRILENLSKQDCIVATSVRIESLQVLIAMCGHFFLFRTHLSQICEALQQSLDDSLPDIRLYAARCIDSCVYQIGRYIIEIRGVSQPLVQEFDDFWSRILPSIIQHLGSDGSELAAIKVCLCDALSNIGTVMFARFPHSTQINLLTFLSGISNDPGEDAIVRVASVRALAVYILFPSLRNDLVFVENTADLTLRLAADSNLLVRIKAFWSLGNISDALIAANPDTTLPQERISNELLYRLINASVNACSDNDKVRCNAVRTLGNLLRLINKSHFSKNINSNNHLDWHQLFAKAVAKLSDCIRSSGNAKVKWNTCYAVSNLVRNVDIFTVTESNWQATLYSALCHVIVHHPNFKVRINATTAITSITNRSHFGRYFEIFWSSLLAAIEQSHNLDNYQEYNHRDSLQEQLCLALAHIVRCSANDDLPILAKYLLQHLDTIRNTWTRVINRMVPEKAAPLLSCSFMLKERLKHDVLNLEQRNSIETLLENLVVQCIYNINLENVPTFGETINGHDDQNSLKQKSAAMKKKLSKIETRPQALQLLLDNGGYKLILASNRDEFYARETKPAGSWVSNECAYGGIDLEPGREGGTWLAVSGKNGKFKVGALLNLTGEPKARNSLVTTCYGAHNCNTTSTLTNVTDIPSSTIISTTTKTYSSPTLHNNNNSLLGRGMIVSDYVSNFTEDFNNSNYNCRLVEDCAKYNAFNFVSLEIGPSSSAAITLCSNVPASLIHYPEEKCYGFGNSLPSVPFEKVRFGRDRFQAIVQNYFNSDKSNDENFLIKQLMDLLKCKQRFWPDAELMRRAPNWGEFLSAINVTIPNEGYGSRTHTVILIDADNKMQFIEETMLSEDPAGEWSLTHLKKQFF</sequence>
<feature type="domain" description="DUF4042" evidence="2">
    <location>
        <begin position="372"/>
        <end position="512"/>
    </location>
</feature>
<name>A0A1A9WXZ7_9MUSC</name>
<dbReference type="Pfam" id="PF13251">
    <property type="entry name" value="DUF4042"/>
    <property type="match status" value="1"/>
</dbReference>
<dbReference type="InterPro" id="IPR008551">
    <property type="entry name" value="TANGO2"/>
</dbReference>
<evidence type="ECO:0000256" key="1">
    <source>
        <dbReference type="ARBA" id="ARBA00015263"/>
    </source>
</evidence>